<keyword evidence="4 7" id="KW-0274">FAD</keyword>
<gene>
    <name evidence="9" type="ORF">WI38_05405</name>
</gene>
<dbReference type="GO" id="GO:0005737">
    <property type="term" value="C:cytoplasm"/>
    <property type="evidence" value="ECO:0007669"/>
    <property type="project" value="TreeGrafter"/>
</dbReference>
<dbReference type="GO" id="GO:0019478">
    <property type="term" value="P:D-amino acid catabolic process"/>
    <property type="evidence" value="ECO:0007669"/>
    <property type="project" value="TreeGrafter"/>
</dbReference>
<feature type="binding site" evidence="7">
    <location>
        <begin position="342"/>
        <end position="347"/>
    </location>
    <ligand>
        <name>FAD</name>
        <dbReference type="ChEBI" id="CHEBI:57692"/>
    </ligand>
</feature>
<dbReference type="InterPro" id="IPR023209">
    <property type="entry name" value="DAO"/>
</dbReference>
<evidence type="ECO:0000256" key="3">
    <source>
        <dbReference type="ARBA" id="ARBA00022630"/>
    </source>
</evidence>
<sequence length="388" mass="42409">MREPGEKGRALVIGAGVAGLTTALCLHKRGISVTVVGEQFAPNITSVVAGALWEWPPAVCGYHHDEVSLERSKHWCMVSFRKFETLAADPATGVYIRPVNFYFRNRIEEHALHLEKMNEIRQHVPGFRRDPALIRENGVNPDFGLVDAYCHLAPMVDTDVYMAWLLGQVIAKNIRVIQQRIEGDLQANEARLKADFGVDAIVNCAGLGAAELSGEPMYPLRGAVIRLVNDGSKMPRLDQAHCVSHDHVTGVDEIVFIVPRGEDRIVLGAIAEADEWSTDIGFDNHEPIRRMYRRGIEFMPALANAEIDPGEPVRAGLRPFRHGNVRLEAVSGTHILHNYAHGGAGVTLSWGCALEAAERVEHMLSAGPAGIEQDGRPGARADDVPAGA</sequence>
<dbReference type="PANTHER" id="PTHR11530:SF25">
    <property type="entry name" value="FAD DEPENDENT OXIDOREDUCTASE DOMAIN-CONTAINING PROTEIN"/>
    <property type="match status" value="1"/>
</dbReference>
<dbReference type="AlphaFoldDB" id="A0A102IH59"/>
<dbReference type="Gene3D" id="3.40.50.720">
    <property type="entry name" value="NAD(P)-binding Rossmann-like Domain"/>
    <property type="match status" value="1"/>
</dbReference>
<dbReference type="Gene3D" id="3.30.9.10">
    <property type="entry name" value="D-Amino Acid Oxidase, subunit A, domain 2"/>
    <property type="match status" value="1"/>
</dbReference>
<keyword evidence="3" id="KW-0285">Flavoprotein</keyword>
<keyword evidence="5" id="KW-0560">Oxidoreductase</keyword>
<evidence type="ECO:0000256" key="6">
    <source>
        <dbReference type="ARBA" id="ARBA00049547"/>
    </source>
</evidence>
<comment type="caution">
    <text evidence="9">The sequence shown here is derived from an EMBL/GenBank/DDBJ whole genome shotgun (WGS) entry which is preliminary data.</text>
</comment>
<evidence type="ECO:0000313" key="9">
    <source>
        <dbReference type="EMBL" id="KUZ95063.1"/>
    </source>
</evidence>
<dbReference type="SUPFAM" id="SSF54373">
    <property type="entry name" value="FAD-linked reductases, C-terminal domain"/>
    <property type="match status" value="1"/>
</dbReference>
<dbReference type="EMBL" id="LOTN01000010">
    <property type="protein sequence ID" value="KUZ95063.1"/>
    <property type="molecule type" value="Genomic_DNA"/>
</dbReference>
<evidence type="ECO:0000256" key="5">
    <source>
        <dbReference type="ARBA" id="ARBA00023002"/>
    </source>
</evidence>
<reference evidence="9 10" key="1">
    <citation type="submission" date="2015-11" db="EMBL/GenBank/DDBJ databases">
        <title>Expanding the genomic diversity of Burkholderia species for the development of highly accurate diagnostics.</title>
        <authorList>
            <person name="Sahl J."/>
            <person name="Keim P."/>
            <person name="Wagner D."/>
        </authorList>
    </citation>
    <scope>NUCLEOTIDE SEQUENCE [LARGE SCALE GENOMIC DNA]</scope>
    <source>
        <strain evidence="9 10">RF32-BP4</strain>
    </source>
</reference>
<feature type="binding site" evidence="7">
    <location>
        <begin position="45"/>
        <end position="46"/>
    </location>
    <ligand>
        <name>FAD</name>
        <dbReference type="ChEBI" id="CHEBI:57692"/>
    </ligand>
</feature>
<dbReference type="PIRSF" id="PIRSF000189">
    <property type="entry name" value="D-aa_oxidase"/>
    <property type="match status" value="1"/>
</dbReference>
<protein>
    <submittedName>
        <fullName evidence="9">Amino acid oxidase</fullName>
    </submittedName>
</protein>
<evidence type="ECO:0000256" key="2">
    <source>
        <dbReference type="ARBA" id="ARBA00006730"/>
    </source>
</evidence>
<evidence type="ECO:0000256" key="7">
    <source>
        <dbReference type="PIRSR" id="PIRSR000189-1"/>
    </source>
</evidence>
<feature type="binding site" evidence="7">
    <location>
        <position position="318"/>
    </location>
    <ligand>
        <name>D-dopa</name>
        <dbReference type="ChEBI" id="CHEBI:149689"/>
    </ligand>
</feature>
<dbReference type="SUPFAM" id="SSF51971">
    <property type="entry name" value="Nucleotide-binding domain"/>
    <property type="match status" value="1"/>
</dbReference>
<name>A0A102IH59_9BURK</name>
<evidence type="ECO:0000256" key="1">
    <source>
        <dbReference type="ARBA" id="ARBA00001974"/>
    </source>
</evidence>
<dbReference type="PANTHER" id="PTHR11530">
    <property type="entry name" value="D-AMINO ACID OXIDASE"/>
    <property type="match status" value="1"/>
</dbReference>
<comment type="cofactor">
    <cofactor evidence="1 7">
        <name>FAD</name>
        <dbReference type="ChEBI" id="CHEBI:57692"/>
    </cofactor>
</comment>
<dbReference type="GO" id="GO:0003884">
    <property type="term" value="F:D-amino-acid oxidase activity"/>
    <property type="evidence" value="ECO:0007669"/>
    <property type="project" value="UniProtKB-EC"/>
</dbReference>
<dbReference type="GO" id="GO:0071949">
    <property type="term" value="F:FAD binding"/>
    <property type="evidence" value="ECO:0007669"/>
    <property type="project" value="InterPro"/>
</dbReference>
<dbReference type="RefSeq" id="WP_059631393.1">
    <property type="nucleotide sequence ID" value="NZ_CP013368.1"/>
</dbReference>
<organism evidence="9 10">
    <name type="scientific">Burkholderia ubonensis</name>
    <dbReference type="NCBI Taxonomy" id="101571"/>
    <lineage>
        <taxon>Bacteria</taxon>
        <taxon>Pseudomonadati</taxon>
        <taxon>Pseudomonadota</taxon>
        <taxon>Betaproteobacteria</taxon>
        <taxon>Burkholderiales</taxon>
        <taxon>Burkholderiaceae</taxon>
        <taxon>Burkholderia</taxon>
        <taxon>Burkholderia cepacia complex</taxon>
    </lineage>
</organism>
<feature type="binding site" evidence="7">
    <location>
        <position position="343"/>
    </location>
    <ligand>
        <name>D-dopa</name>
        <dbReference type="ChEBI" id="CHEBI:149689"/>
    </ligand>
</feature>
<comment type="similarity">
    <text evidence="2">Belongs to the DAMOX/DASOX family.</text>
</comment>
<accession>A0A102IH59</accession>
<dbReference type="Proteomes" id="UP000065521">
    <property type="component" value="Unassembled WGS sequence"/>
</dbReference>
<evidence type="ECO:0000313" key="10">
    <source>
        <dbReference type="Proteomes" id="UP000065521"/>
    </source>
</evidence>
<feature type="region of interest" description="Disordered" evidence="8">
    <location>
        <begin position="367"/>
        <end position="388"/>
    </location>
</feature>
<comment type="catalytic activity">
    <reaction evidence="6">
        <text>a D-alpha-amino acid + O2 + H2O = a 2-oxocarboxylate + H2O2 + NH4(+)</text>
        <dbReference type="Rhea" id="RHEA:21816"/>
        <dbReference type="ChEBI" id="CHEBI:15377"/>
        <dbReference type="ChEBI" id="CHEBI:15379"/>
        <dbReference type="ChEBI" id="CHEBI:16240"/>
        <dbReference type="ChEBI" id="CHEBI:28938"/>
        <dbReference type="ChEBI" id="CHEBI:35179"/>
        <dbReference type="ChEBI" id="CHEBI:59871"/>
        <dbReference type="EC" id="1.4.3.3"/>
    </reaction>
    <physiologicalReaction direction="left-to-right" evidence="6">
        <dbReference type="Rhea" id="RHEA:21817"/>
    </physiologicalReaction>
</comment>
<feature type="compositionally biased region" description="Basic and acidic residues" evidence="8">
    <location>
        <begin position="373"/>
        <end position="388"/>
    </location>
</feature>
<dbReference type="InterPro" id="IPR006076">
    <property type="entry name" value="FAD-dep_OxRdtase"/>
</dbReference>
<proteinExistence type="inferred from homology"/>
<evidence type="ECO:0000256" key="8">
    <source>
        <dbReference type="SAM" id="MobiDB-lite"/>
    </source>
</evidence>
<dbReference type="Pfam" id="PF01266">
    <property type="entry name" value="DAO"/>
    <property type="match status" value="1"/>
</dbReference>
<evidence type="ECO:0000256" key="4">
    <source>
        <dbReference type="ARBA" id="ARBA00022827"/>
    </source>
</evidence>